<dbReference type="InterPro" id="IPR012860">
    <property type="entry name" value="Afi1_N"/>
</dbReference>
<sequence length="438" mass="49558">MASASMSQPVVDVVLYAEFDIDKGSTLRESYPQALAHYSPEFFADVMLPEGVHNRQQDFTIFFLNRDSKTTEEATDAEKDPLKEFMYCLSVVRTHHDATVRRGARVKAVALCSRQKFCFAFKNVLEVAVSKLAVAKDEAETKQVVQELYEVVNAVDSGNVRDMSDMERRLMKARIDTNSAASLVEQKAQEEALFHHSTATWGDQKIPVRYKLCSTEDQFDDGLLRKLLLKFGEQSMILYNAVLTGQRVLVLGYNQPAGDVCNYVLAMSSLVCPPLNGLIQRQFPYANLTDLSFLSTPGYIAGVTNPMFKSKRDWWDVLCDISSGEVVLSVAGERDEYEAADRAFVQEVLDGIHAGYSEEWVRCQFEEYTLQNVVDIALGESNYMDAEMLARRTASNNRRITKWARTDNYKAFMEARQKHKSHTDAFNISFSRYVCAVS</sequence>
<evidence type="ECO:0000313" key="2">
    <source>
        <dbReference type="EMBL" id="TMW57285.1"/>
    </source>
</evidence>
<keyword evidence="3" id="KW-1185">Reference proteome</keyword>
<comment type="caution">
    <text evidence="2">The sequence shown here is derived from an EMBL/GenBank/DDBJ whole genome shotgun (WGS) entry which is preliminary data.</text>
</comment>
<reference evidence="2" key="1">
    <citation type="submission" date="2019-03" db="EMBL/GenBank/DDBJ databases">
        <title>Long read genome sequence of the mycoparasitic Pythium oligandrum ATCC 38472 isolated from sugarbeet rhizosphere.</title>
        <authorList>
            <person name="Gaulin E."/>
        </authorList>
    </citation>
    <scope>NUCLEOTIDE SEQUENCE</scope>
    <source>
        <strain evidence="2">ATCC 38472_TT</strain>
    </source>
</reference>
<evidence type="ECO:0000259" key="1">
    <source>
        <dbReference type="PROSITE" id="PS50211"/>
    </source>
</evidence>
<dbReference type="AlphaFoldDB" id="A0A8K1FBH6"/>
<dbReference type="EMBL" id="SPLM01000144">
    <property type="protein sequence ID" value="TMW57285.1"/>
    <property type="molecule type" value="Genomic_DNA"/>
</dbReference>
<dbReference type="Pfam" id="PF07792">
    <property type="entry name" value="Afi1"/>
    <property type="match status" value="1"/>
</dbReference>
<dbReference type="GO" id="GO:0051666">
    <property type="term" value="P:actin cortical patch localization"/>
    <property type="evidence" value="ECO:0007669"/>
    <property type="project" value="TreeGrafter"/>
</dbReference>
<dbReference type="Pfam" id="PF08616">
    <property type="entry name" value="SPA"/>
    <property type="match status" value="1"/>
</dbReference>
<protein>
    <recommendedName>
        <fullName evidence="1">UDENN domain-containing protein</fullName>
    </recommendedName>
</protein>
<evidence type="ECO:0000313" key="3">
    <source>
        <dbReference type="Proteomes" id="UP000794436"/>
    </source>
</evidence>
<dbReference type="PANTHER" id="PTHR28245:SF1">
    <property type="entry name" value="ARF3-INTERACTING PROTEIN 1"/>
    <property type="match status" value="1"/>
</dbReference>
<organism evidence="2 3">
    <name type="scientific">Pythium oligandrum</name>
    <name type="common">Mycoparasitic fungus</name>
    <dbReference type="NCBI Taxonomy" id="41045"/>
    <lineage>
        <taxon>Eukaryota</taxon>
        <taxon>Sar</taxon>
        <taxon>Stramenopiles</taxon>
        <taxon>Oomycota</taxon>
        <taxon>Peronosporomycetes</taxon>
        <taxon>Pythiales</taxon>
        <taxon>Pythiaceae</taxon>
        <taxon>Pythium</taxon>
    </lineage>
</organism>
<gene>
    <name evidence="2" type="ORF">Poli38472_003210</name>
</gene>
<name>A0A8K1FBH6_PYTOL</name>
<dbReference type="PROSITE" id="PS50211">
    <property type="entry name" value="DENN"/>
    <property type="match status" value="1"/>
</dbReference>
<proteinExistence type="predicted"/>
<dbReference type="Proteomes" id="UP000794436">
    <property type="component" value="Unassembled WGS sequence"/>
</dbReference>
<feature type="domain" description="UDENN" evidence="1">
    <location>
        <begin position="12"/>
        <end position="438"/>
    </location>
</feature>
<dbReference type="OrthoDB" id="66409at2759"/>
<accession>A0A8K1FBH6</accession>
<dbReference type="InterPro" id="IPR037516">
    <property type="entry name" value="Tripartite_DENN"/>
</dbReference>
<dbReference type="InterPro" id="IPR052809">
    <property type="entry name" value="Actin_polarity_regulatory"/>
</dbReference>
<dbReference type="GO" id="GO:0005886">
    <property type="term" value="C:plasma membrane"/>
    <property type="evidence" value="ECO:0007669"/>
    <property type="project" value="TreeGrafter"/>
</dbReference>
<dbReference type="PANTHER" id="PTHR28245">
    <property type="entry name" value="ARF3-INTERACTING PROTEIN 1"/>
    <property type="match status" value="1"/>
</dbReference>